<proteinExistence type="predicted"/>
<dbReference type="InterPro" id="IPR037257">
    <property type="entry name" value="T2SS_E_N_sf"/>
</dbReference>
<dbReference type="RefSeq" id="WP_376866387.1">
    <property type="nucleotide sequence ID" value="NZ_JBHRYB010000008.1"/>
</dbReference>
<protein>
    <recommendedName>
        <fullName evidence="3">Type II secretion system protein GspE N-terminal domain-containing protein</fullName>
    </recommendedName>
</protein>
<dbReference type="EMBL" id="JBHRYB010000008">
    <property type="protein sequence ID" value="MFC3680423.1"/>
    <property type="molecule type" value="Genomic_DNA"/>
</dbReference>
<sequence length="163" mass="18587">MTRNNRTLSPQPANRLGDLLLQQQLITAQQLQQALQQQQHSRDKLGKVLLDMGLISSAALKRTLSKQRWLRPCAACFALISPFSSCFAGDHEEQLIQQWTNNSHWISAPSHAGDRTPSVQLVKLAAETAWDIYQGEPEVGEWRYSLSKLEQQQGYRIEMTMHF</sequence>
<accession>A0ABV7VTT6</accession>
<dbReference type="SUPFAM" id="SSF160246">
    <property type="entry name" value="EspE N-terminal domain-like"/>
    <property type="match status" value="1"/>
</dbReference>
<evidence type="ECO:0008006" key="3">
    <source>
        <dbReference type="Google" id="ProtNLM"/>
    </source>
</evidence>
<name>A0ABV7VTT6_9GAMM</name>
<evidence type="ECO:0000313" key="1">
    <source>
        <dbReference type="EMBL" id="MFC3680423.1"/>
    </source>
</evidence>
<evidence type="ECO:0000313" key="2">
    <source>
        <dbReference type="Proteomes" id="UP001595722"/>
    </source>
</evidence>
<comment type="caution">
    <text evidence="1">The sequence shown here is derived from an EMBL/GenBank/DDBJ whole genome shotgun (WGS) entry which is preliminary data.</text>
</comment>
<dbReference type="Gene3D" id="1.10.40.70">
    <property type="match status" value="1"/>
</dbReference>
<dbReference type="Proteomes" id="UP001595722">
    <property type="component" value="Unassembled WGS sequence"/>
</dbReference>
<keyword evidence="2" id="KW-1185">Reference proteome</keyword>
<reference evidence="2" key="1">
    <citation type="journal article" date="2019" name="Int. J. Syst. Evol. Microbiol.">
        <title>The Global Catalogue of Microorganisms (GCM) 10K type strain sequencing project: providing services to taxonomists for standard genome sequencing and annotation.</title>
        <authorList>
            <consortium name="The Broad Institute Genomics Platform"/>
            <consortium name="The Broad Institute Genome Sequencing Center for Infectious Disease"/>
            <person name="Wu L."/>
            <person name="Ma J."/>
        </authorList>
    </citation>
    <scope>NUCLEOTIDE SEQUENCE [LARGE SCALE GENOMIC DNA]</scope>
    <source>
        <strain evidence="2">KCTC 42424</strain>
    </source>
</reference>
<organism evidence="1 2">
    <name type="scientific">Bacterioplanoides pacificum</name>
    <dbReference type="NCBI Taxonomy" id="1171596"/>
    <lineage>
        <taxon>Bacteria</taxon>
        <taxon>Pseudomonadati</taxon>
        <taxon>Pseudomonadota</taxon>
        <taxon>Gammaproteobacteria</taxon>
        <taxon>Oceanospirillales</taxon>
        <taxon>Oceanospirillaceae</taxon>
        <taxon>Bacterioplanoides</taxon>
    </lineage>
</organism>
<gene>
    <name evidence="1" type="ORF">ACFOMG_09975</name>
</gene>